<feature type="chain" id="PRO_5020039678" description="Secreted protein" evidence="2">
    <location>
        <begin position="21"/>
        <end position="95"/>
    </location>
</feature>
<reference evidence="3" key="1">
    <citation type="submission" date="2019-04" db="EMBL/GenBank/DDBJ databases">
        <title>An insight into the mialome of Ixodes scapularis.</title>
        <authorList>
            <person name="Ribeiro J.M."/>
            <person name="Mather T.N."/>
            <person name="Karim S."/>
        </authorList>
    </citation>
    <scope>NUCLEOTIDE SEQUENCE</scope>
</reference>
<protein>
    <recommendedName>
        <fullName evidence="4">Secreted protein</fullName>
    </recommendedName>
</protein>
<keyword evidence="2" id="KW-0732">Signal</keyword>
<feature type="transmembrane region" description="Helical" evidence="1">
    <location>
        <begin position="67"/>
        <end position="88"/>
    </location>
</feature>
<accession>A0A4D5REA6</accession>
<feature type="signal peptide" evidence="2">
    <location>
        <begin position="1"/>
        <end position="20"/>
    </location>
</feature>
<name>A0A4D5REA6_IXOSC</name>
<evidence type="ECO:0000256" key="1">
    <source>
        <dbReference type="SAM" id="Phobius"/>
    </source>
</evidence>
<evidence type="ECO:0008006" key="4">
    <source>
        <dbReference type="Google" id="ProtNLM"/>
    </source>
</evidence>
<dbReference type="AlphaFoldDB" id="A0A4D5REA6"/>
<keyword evidence="1" id="KW-0472">Membrane</keyword>
<sequence>MKIERTPVLCFFSLSLESLSVPLSVSPVLSNEAVVQLCDGLFAIFFFSSGDCRSGDAKGKGPKKRQFFFCCFCLFEINLIKVILEMLLKKGDWRP</sequence>
<evidence type="ECO:0000256" key="2">
    <source>
        <dbReference type="SAM" id="SignalP"/>
    </source>
</evidence>
<proteinExistence type="predicted"/>
<evidence type="ECO:0000313" key="3">
    <source>
        <dbReference type="EMBL" id="MOY35219.1"/>
    </source>
</evidence>
<organism evidence="3">
    <name type="scientific">Ixodes scapularis</name>
    <name type="common">Black-legged tick</name>
    <name type="synonym">Deer tick</name>
    <dbReference type="NCBI Taxonomy" id="6945"/>
    <lineage>
        <taxon>Eukaryota</taxon>
        <taxon>Metazoa</taxon>
        <taxon>Ecdysozoa</taxon>
        <taxon>Arthropoda</taxon>
        <taxon>Chelicerata</taxon>
        <taxon>Arachnida</taxon>
        <taxon>Acari</taxon>
        <taxon>Parasitiformes</taxon>
        <taxon>Ixodida</taxon>
        <taxon>Ixodoidea</taxon>
        <taxon>Ixodidae</taxon>
        <taxon>Ixodinae</taxon>
        <taxon>Ixodes</taxon>
    </lineage>
</organism>
<dbReference type="EMBL" id="GHJT01001248">
    <property type="protein sequence ID" value="MOY35219.1"/>
    <property type="molecule type" value="Transcribed_RNA"/>
</dbReference>
<keyword evidence="1" id="KW-0812">Transmembrane</keyword>
<keyword evidence="1" id="KW-1133">Transmembrane helix</keyword>